<dbReference type="Proteomes" id="UP001044222">
    <property type="component" value="Unassembled WGS sequence"/>
</dbReference>
<feature type="region of interest" description="Disordered" evidence="1">
    <location>
        <begin position="156"/>
        <end position="243"/>
    </location>
</feature>
<sequence length="243" mass="25130">MSPQAWPPLLLVPTSWRAGLPVMDTTGARPTSCLHSSSSSSSSSAYSSRIRYNNYSSCSRYSITSNTNYFSISSSNNSPWSTGCTAATHSLQATPNSTVHSLPAHTHPPLVDLWGAGQTEAYQAEAGGYVAVSSAEGALTAAGGEEAGAENAPLLEQQEEEEEEEEQVKEEEVTLCLEPEPVTLASPAPKEEATSAGSSSPSHAPGEPAAELKASDVTSSASQSLDGKGEDTEDVPVAVAAAN</sequence>
<gene>
    <name evidence="2" type="ORF">ANANG_G00006490</name>
</gene>
<feature type="compositionally biased region" description="Low complexity" evidence="1">
    <location>
        <begin position="194"/>
        <end position="211"/>
    </location>
</feature>
<evidence type="ECO:0000313" key="3">
    <source>
        <dbReference type="Proteomes" id="UP001044222"/>
    </source>
</evidence>
<proteinExistence type="predicted"/>
<evidence type="ECO:0000313" key="2">
    <source>
        <dbReference type="EMBL" id="KAG5856294.1"/>
    </source>
</evidence>
<accession>A0A9D3MVZ2</accession>
<comment type="caution">
    <text evidence="2">The sequence shown here is derived from an EMBL/GenBank/DDBJ whole genome shotgun (WGS) entry which is preliminary data.</text>
</comment>
<keyword evidence="3" id="KW-1185">Reference proteome</keyword>
<evidence type="ECO:0000256" key="1">
    <source>
        <dbReference type="SAM" id="MobiDB-lite"/>
    </source>
</evidence>
<feature type="compositionally biased region" description="Acidic residues" evidence="1">
    <location>
        <begin position="157"/>
        <end position="169"/>
    </location>
</feature>
<dbReference type="EMBL" id="JAFIRN010000001">
    <property type="protein sequence ID" value="KAG5856294.1"/>
    <property type="molecule type" value="Genomic_DNA"/>
</dbReference>
<organism evidence="2 3">
    <name type="scientific">Anguilla anguilla</name>
    <name type="common">European freshwater eel</name>
    <name type="synonym">Muraena anguilla</name>
    <dbReference type="NCBI Taxonomy" id="7936"/>
    <lineage>
        <taxon>Eukaryota</taxon>
        <taxon>Metazoa</taxon>
        <taxon>Chordata</taxon>
        <taxon>Craniata</taxon>
        <taxon>Vertebrata</taxon>
        <taxon>Euteleostomi</taxon>
        <taxon>Actinopterygii</taxon>
        <taxon>Neopterygii</taxon>
        <taxon>Teleostei</taxon>
        <taxon>Anguilliformes</taxon>
        <taxon>Anguillidae</taxon>
        <taxon>Anguilla</taxon>
    </lineage>
</organism>
<protein>
    <submittedName>
        <fullName evidence="2">Uncharacterized protein</fullName>
    </submittedName>
</protein>
<dbReference type="AlphaFoldDB" id="A0A9D3MVZ2"/>
<name>A0A9D3MVZ2_ANGAN</name>
<reference evidence="2" key="1">
    <citation type="submission" date="2021-01" db="EMBL/GenBank/DDBJ databases">
        <title>A chromosome-scale assembly of European eel, Anguilla anguilla.</title>
        <authorList>
            <person name="Henkel C."/>
            <person name="Jong-Raadsen S.A."/>
            <person name="Dufour S."/>
            <person name="Weltzien F.-A."/>
            <person name="Palstra A.P."/>
            <person name="Pelster B."/>
            <person name="Spaink H.P."/>
            <person name="Van Den Thillart G.E."/>
            <person name="Jansen H."/>
            <person name="Zahm M."/>
            <person name="Klopp C."/>
            <person name="Cedric C."/>
            <person name="Louis A."/>
            <person name="Berthelot C."/>
            <person name="Parey E."/>
            <person name="Roest Crollius H."/>
            <person name="Montfort J."/>
            <person name="Robinson-Rechavi M."/>
            <person name="Bucao C."/>
            <person name="Bouchez O."/>
            <person name="Gislard M."/>
            <person name="Lluch J."/>
            <person name="Milhes M."/>
            <person name="Lampietro C."/>
            <person name="Lopez Roques C."/>
            <person name="Donnadieu C."/>
            <person name="Braasch I."/>
            <person name="Desvignes T."/>
            <person name="Postlethwait J."/>
            <person name="Bobe J."/>
            <person name="Guiguen Y."/>
            <person name="Dirks R."/>
        </authorList>
    </citation>
    <scope>NUCLEOTIDE SEQUENCE</scope>
    <source>
        <strain evidence="2">Tag_6206</strain>
        <tissue evidence="2">Liver</tissue>
    </source>
</reference>
<feature type="compositionally biased region" description="Polar residues" evidence="1">
    <location>
        <begin position="216"/>
        <end position="225"/>
    </location>
</feature>